<dbReference type="InterPro" id="IPR011146">
    <property type="entry name" value="HIT-like"/>
</dbReference>
<dbReference type="SUPFAM" id="SSF54197">
    <property type="entry name" value="HIT-like"/>
    <property type="match status" value="1"/>
</dbReference>
<dbReference type="GO" id="GO:0016787">
    <property type="term" value="F:hydrolase activity"/>
    <property type="evidence" value="ECO:0007669"/>
    <property type="project" value="UniProtKB-KW"/>
</dbReference>
<dbReference type="FunCoup" id="A0A1W4W3R7">
    <property type="interactions" value="981"/>
</dbReference>
<evidence type="ECO:0000256" key="8">
    <source>
        <dbReference type="PROSITE-ProRule" id="PRU00464"/>
    </source>
</evidence>
<gene>
    <name evidence="11" type="primary">LOC108732458</name>
</gene>
<keyword evidence="2" id="KW-0378">Hydrolase</keyword>
<dbReference type="STRING" id="224129.A0A1W4W3R7"/>
<dbReference type="PROSITE" id="PS51084">
    <property type="entry name" value="HIT_2"/>
    <property type="match status" value="1"/>
</dbReference>
<dbReference type="InParanoid" id="A0A1W4W3R7"/>
<evidence type="ECO:0000259" key="9">
    <source>
        <dbReference type="PROSITE" id="PS51084"/>
    </source>
</evidence>
<evidence type="ECO:0000256" key="7">
    <source>
        <dbReference type="PIRSR" id="PIRSR601310-1"/>
    </source>
</evidence>
<proteinExistence type="inferred from homology"/>
<feature type="domain" description="HIT" evidence="9">
    <location>
        <begin position="10"/>
        <end position="116"/>
    </location>
</feature>
<dbReference type="AlphaFoldDB" id="A0A1W4W3R7"/>
<accession>A0A1W4W3R7</accession>
<reference evidence="11" key="1">
    <citation type="submission" date="2025-08" db="UniProtKB">
        <authorList>
            <consortium name="RefSeq"/>
        </authorList>
    </citation>
    <scope>IDENTIFICATION</scope>
    <source>
        <tissue evidence="11">Entire body</tissue>
    </source>
</reference>
<evidence type="ECO:0000313" key="10">
    <source>
        <dbReference type="Proteomes" id="UP000192223"/>
    </source>
</evidence>
<dbReference type="RefSeq" id="XP_018318789.1">
    <property type="nucleotide sequence ID" value="XM_018463287.1"/>
</dbReference>
<dbReference type="KEGG" id="apln:108732458"/>
<evidence type="ECO:0000313" key="11">
    <source>
        <dbReference type="RefSeq" id="XP_018318789.1"/>
    </source>
</evidence>
<evidence type="ECO:0000256" key="6">
    <source>
        <dbReference type="ARBA" id="ARBA00042361"/>
    </source>
</evidence>
<name>A0A1W4W3R7_AGRPL</name>
<evidence type="ECO:0000256" key="5">
    <source>
        <dbReference type="ARBA" id="ARBA00039802"/>
    </source>
</evidence>
<evidence type="ECO:0000256" key="1">
    <source>
        <dbReference type="ARBA" id="ARBA00022741"/>
    </source>
</evidence>
<protein>
    <recommendedName>
        <fullName evidence="5">Adenosine 5'-monophosphoramidase HINT3</fullName>
    </recommendedName>
    <alternativeName>
        <fullName evidence="6">Histidine triad nucleotide-binding protein 3</fullName>
    </alternativeName>
</protein>
<dbReference type="InterPro" id="IPR001310">
    <property type="entry name" value="Histidine_triad_HIT"/>
</dbReference>
<evidence type="ECO:0000256" key="4">
    <source>
        <dbReference type="ARBA" id="ARBA00025764"/>
    </source>
</evidence>
<dbReference type="Proteomes" id="UP000192223">
    <property type="component" value="Unplaced"/>
</dbReference>
<dbReference type="PANTHER" id="PTHR12486:SF5">
    <property type="entry name" value="ADENOSINE 5'-MONOPHOSPHORAMIDASE HINT3"/>
    <property type="match status" value="1"/>
</dbReference>
<evidence type="ECO:0000256" key="2">
    <source>
        <dbReference type="ARBA" id="ARBA00022801"/>
    </source>
</evidence>
<dbReference type="GO" id="GO:0000166">
    <property type="term" value="F:nucleotide binding"/>
    <property type="evidence" value="ECO:0007669"/>
    <property type="project" value="UniProtKB-KW"/>
</dbReference>
<comment type="similarity">
    <text evidence="4">Belongs to the HINT family.</text>
</comment>
<organism evidence="10 11">
    <name type="scientific">Agrilus planipennis</name>
    <name type="common">Emerald ash borer</name>
    <name type="synonym">Agrilus marcopoli</name>
    <dbReference type="NCBI Taxonomy" id="224129"/>
    <lineage>
        <taxon>Eukaryota</taxon>
        <taxon>Metazoa</taxon>
        <taxon>Ecdysozoa</taxon>
        <taxon>Arthropoda</taxon>
        <taxon>Hexapoda</taxon>
        <taxon>Insecta</taxon>
        <taxon>Pterygota</taxon>
        <taxon>Neoptera</taxon>
        <taxon>Endopterygota</taxon>
        <taxon>Coleoptera</taxon>
        <taxon>Polyphaga</taxon>
        <taxon>Elateriformia</taxon>
        <taxon>Buprestoidea</taxon>
        <taxon>Buprestidae</taxon>
        <taxon>Agrilinae</taxon>
        <taxon>Agrilus</taxon>
    </lineage>
</organism>
<dbReference type="Gene3D" id="3.30.428.10">
    <property type="entry name" value="HIT-like"/>
    <property type="match status" value="1"/>
</dbReference>
<comment type="catalytic activity">
    <reaction evidence="3">
        <text>adenosine 5'-phosphoramidate + H2O = NH4(+) + AMP</text>
        <dbReference type="Rhea" id="RHEA:67916"/>
        <dbReference type="ChEBI" id="CHEBI:15377"/>
        <dbReference type="ChEBI" id="CHEBI:28938"/>
        <dbReference type="ChEBI" id="CHEBI:57890"/>
        <dbReference type="ChEBI" id="CHEBI:456215"/>
    </reaction>
</comment>
<feature type="short sequence motif" description="Histidine triad motif" evidence="8">
    <location>
        <begin position="101"/>
        <end position="105"/>
    </location>
</feature>
<feature type="active site" description="Tele-AMP-histidine intermediate" evidence="7">
    <location>
        <position position="105"/>
    </location>
</feature>
<evidence type="ECO:0000256" key="3">
    <source>
        <dbReference type="ARBA" id="ARBA00024472"/>
    </source>
</evidence>
<keyword evidence="1" id="KW-0547">Nucleotide-binding</keyword>
<sequence length="143" mass="16284">MTSPPHPNCIFCKIIARTSPAEILLEDDDIIVFKDVKPASRFHYLAVPKLHIENVNKITLNDKLLVEKLLSEGKRALQENGANVNDLLAGFHWPPFNSVSHMHLHLISPASEMSFLSRIVFRPNTWWFGTVDYVLNDLLPTKL</sequence>
<dbReference type="OrthoDB" id="1915375at2759"/>
<dbReference type="PANTHER" id="PTHR12486">
    <property type="entry name" value="APRATAXIN-RELATED"/>
    <property type="match status" value="1"/>
</dbReference>
<dbReference type="Pfam" id="PF11969">
    <property type="entry name" value="DcpS_C"/>
    <property type="match status" value="1"/>
</dbReference>
<dbReference type="PRINTS" id="PR00332">
    <property type="entry name" value="HISTRIAD"/>
</dbReference>
<dbReference type="GeneID" id="108732458"/>
<dbReference type="InterPro" id="IPR036265">
    <property type="entry name" value="HIT-like_sf"/>
</dbReference>
<keyword evidence="10" id="KW-1185">Reference proteome</keyword>